<dbReference type="SUPFAM" id="SSF46689">
    <property type="entry name" value="Homeodomain-like"/>
    <property type="match status" value="1"/>
</dbReference>
<gene>
    <name evidence="5" type="ORF">PJ311_09085</name>
</gene>
<keyword evidence="6" id="KW-1185">Reference proteome</keyword>
<evidence type="ECO:0000313" key="6">
    <source>
        <dbReference type="Proteomes" id="UP001211894"/>
    </source>
</evidence>
<dbReference type="InterPro" id="IPR009057">
    <property type="entry name" value="Homeodomain-like_sf"/>
</dbReference>
<protein>
    <submittedName>
        <fullName evidence="5">TetR/AcrR family transcriptional regulator</fullName>
    </submittedName>
</protein>
<dbReference type="PANTHER" id="PTHR43479:SF11">
    <property type="entry name" value="ACREF_ENVCD OPERON REPRESSOR-RELATED"/>
    <property type="match status" value="1"/>
</dbReference>
<sequence length="197" mass="22800">MTRSKRQLQKHQTRQQIIEAALHQFAKDGLTVARTSDIATSANVSHGTVFSHFPTRELLLDTVIEEFGMRLAKRLHELVGDHCGMKDVLFAHIRGIREYEAFYTRLILEGRFLSESSRHSFIMIQSTISFHMIQIAEKEMKNNKICSQPVELLFNTWIGLIHHYLINGDLFAPDGSVLERYSEQLIDHYLNLIKGEY</sequence>
<evidence type="ECO:0000256" key="2">
    <source>
        <dbReference type="ARBA" id="ARBA00023125"/>
    </source>
</evidence>
<dbReference type="InterPro" id="IPR001647">
    <property type="entry name" value="HTH_TetR"/>
</dbReference>
<dbReference type="PROSITE" id="PS50977">
    <property type="entry name" value="HTH_TETR_2"/>
    <property type="match status" value="1"/>
</dbReference>
<proteinExistence type="predicted"/>
<comment type="caution">
    <text evidence="5">The sequence shown here is derived from an EMBL/GenBank/DDBJ whole genome shotgun (WGS) entry which is preliminary data.</text>
</comment>
<dbReference type="PANTHER" id="PTHR43479">
    <property type="entry name" value="ACREF/ENVCD OPERON REPRESSOR-RELATED"/>
    <property type="match status" value="1"/>
</dbReference>
<evidence type="ECO:0000256" key="1">
    <source>
        <dbReference type="ARBA" id="ARBA00022491"/>
    </source>
</evidence>
<keyword evidence="1" id="KW-0678">Repressor</keyword>
<feature type="DNA-binding region" description="H-T-H motif" evidence="3">
    <location>
        <begin position="34"/>
        <end position="53"/>
    </location>
</feature>
<accession>A0ABT4X3A2</accession>
<name>A0ABT4X3A2_9BACI</name>
<dbReference type="PRINTS" id="PR00455">
    <property type="entry name" value="HTHTETR"/>
</dbReference>
<dbReference type="RefSeq" id="WP_271340612.1">
    <property type="nucleotide sequence ID" value="NZ_JAQKAB010000005.1"/>
</dbReference>
<keyword evidence="2 3" id="KW-0238">DNA-binding</keyword>
<evidence type="ECO:0000259" key="4">
    <source>
        <dbReference type="PROSITE" id="PS50977"/>
    </source>
</evidence>
<evidence type="ECO:0000256" key="3">
    <source>
        <dbReference type="PROSITE-ProRule" id="PRU00335"/>
    </source>
</evidence>
<dbReference type="Pfam" id="PF00440">
    <property type="entry name" value="TetR_N"/>
    <property type="match status" value="1"/>
</dbReference>
<feature type="domain" description="HTH tetR-type" evidence="4">
    <location>
        <begin position="11"/>
        <end position="71"/>
    </location>
</feature>
<dbReference type="EMBL" id="JAQKAB010000005">
    <property type="protein sequence ID" value="MDA7026760.1"/>
    <property type="molecule type" value="Genomic_DNA"/>
</dbReference>
<dbReference type="Gene3D" id="1.10.357.10">
    <property type="entry name" value="Tetracycline Repressor, domain 2"/>
    <property type="match status" value="1"/>
</dbReference>
<organism evidence="5 6">
    <name type="scientific">Bacillus changyiensis</name>
    <dbReference type="NCBI Taxonomy" id="3004103"/>
    <lineage>
        <taxon>Bacteria</taxon>
        <taxon>Bacillati</taxon>
        <taxon>Bacillota</taxon>
        <taxon>Bacilli</taxon>
        <taxon>Bacillales</taxon>
        <taxon>Bacillaceae</taxon>
        <taxon>Bacillus</taxon>
    </lineage>
</organism>
<evidence type="ECO:0000313" key="5">
    <source>
        <dbReference type="EMBL" id="MDA7026760.1"/>
    </source>
</evidence>
<dbReference type="InterPro" id="IPR050624">
    <property type="entry name" value="HTH-type_Tx_Regulator"/>
</dbReference>
<dbReference type="Proteomes" id="UP001211894">
    <property type="component" value="Unassembled WGS sequence"/>
</dbReference>
<reference evidence="5 6" key="1">
    <citation type="submission" date="2023-01" db="EMBL/GenBank/DDBJ databases">
        <title>Bacillus changyiensis sp. nov., isolated from a coastal deposit.</title>
        <authorList>
            <person name="Xiao G."/>
            <person name="Lai Q."/>
            <person name="Hu Z."/>
            <person name="Shao Z."/>
        </authorList>
    </citation>
    <scope>NUCLEOTIDE SEQUENCE [LARGE SCALE GENOMIC DNA]</scope>
    <source>
        <strain evidence="5 6">CLL-7-23</strain>
    </source>
</reference>